<accession>A0AAW2DLC9</accession>
<evidence type="ECO:0000313" key="3">
    <source>
        <dbReference type="Proteomes" id="UP001459277"/>
    </source>
</evidence>
<evidence type="ECO:0000259" key="1">
    <source>
        <dbReference type="Pfam" id="PF14392"/>
    </source>
</evidence>
<dbReference type="InterPro" id="IPR040256">
    <property type="entry name" value="At4g02000-like"/>
</dbReference>
<comment type="caution">
    <text evidence="2">The sequence shown here is derived from an EMBL/GenBank/DDBJ whole genome shotgun (WGS) entry which is preliminary data.</text>
</comment>
<evidence type="ECO:0000313" key="2">
    <source>
        <dbReference type="EMBL" id="KAL0010483.1"/>
    </source>
</evidence>
<dbReference type="InterPro" id="IPR025836">
    <property type="entry name" value="Zn_knuckle_CX2CX4HX4C"/>
</dbReference>
<gene>
    <name evidence="2" type="ORF">SO802_005591</name>
</gene>
<keyword evidence="3" id="KW-1185">Reference proteome</keyword>
<dbReference type="PANTHER" id="PTHR31286:SF178">
    <property type="entry name" value="DUF4283 DOMAIN-CONTAINING PROTEIN"/>
    <property type="match status" value="1"/>
</dbReference>
<dbReference type="EMBL" id="JAZDWU010000002">
    <property type="protein sequence ID" value="KAL0010483.1"/>
    <property type="molecule type" value="Genomic_DNA"/>
</dbReference>
<dbReference type="PANTHER" id="PTHR31286">
    <property type="entry name" value="GLYCINE-RICH CELL WALL STRUCTURAL PROTEIN 1.8-LIKE"/>
    <property type="match status" value="1"/>
</dbReference>
<feature type="domain" description="Zinc knuckle CX2CX4HX4C" evidence="1">
    <location>
        <begin position="127"/>
        <end position="171"/>
    </location>
</feature>
<dbReference type="Pfam" id="PF14392">
    <property type="entry name" value="zf-CCHC_4"/>
    <property type="match status" value="1"/>
</dbReference>
<sequence length="181" mass="21476">MDQIVIEGLQQLCLTKDEEADIPITMMNNPDLLEEYVGKDIFQFKFSLEYQMEWVERNGPWNFDNNLLLLCRWRKGLSIWGLPFENLSEEVGRDLANSLGRYIDTNKRSWLFEQARFMRVIVDLPLDKPLRRGGNIVNLEGEKTWVTFRYERLPTFCFQCGWFGHDEKHCQRQPHTPNSAK</sequence>
<dbReference type="AlphaFoldDB" id="A0AAW2DLC9"/>
<organism evidence="2 3">
    <name type="scientific">Lithocarpus litseifolius</name>
    <dbReference type="NCBI Taxonomy" id="425828"/>
    <lineage>
        <taxon>Eukaryota</taxon>
        <taxon>Viridiplantae</taxon>
        <taxon>Streptophyta</taxon>
        <taxon>Embryophyta</taxon>
        <taxon>Tracheophyta</taxon>
        <taxon>Spermatophyta</taxon>
        <taxon>Magnoliopsida</taxon>
        <taxon>eudicotyledons</taxon>
        <taxon>Gunneridae</taxon>
        <taxon>Pentapetalae</taxon>
        <taxon>rosids</taxon>
        <taxon>fabids</taxon>
        <taxon>Fagales</taxon>
        <taxon>Fagaceae</taxon>
        <taxon>Lithocarpus</taxon>
    </lineage>
</organism>
<name>A0AAW2DLC9_9ROSI</name>
<proteinExistence type="predicted"/>
<protein>
    <recommendedName>
        <fullName evidence="1">Zinc knuckle CX2CX4HX4C domain-containing protein</fullName>
    </recommendedName>
</protein>
<dbReference type="Proteomes" id="UP001459277">
    <property type="component" value="Unassembled WGS sequence"/>
</dbReference>
<reference evidence="2 3" key="1">
    <citation type="submission" date="2024-01" db="EMBL/GenBank/DDBJ databases">
        <title>A telomere-to-telomere, gap-free genome of sweet tea (Lithocarpus litseifolius).</title>
        <authorList>
            <person name="Zhou J."/>
        </authorList>
    </citation>
    <scope>NUCLEOTIDE SEQUENCE [LARGE SCALE GENOMIC DNA]</scope>
    <source>
        <strain evidence="2">Zhou-2022a</strain>
        <tissue evidence="2">Leaf</tissue>
    </source>
</reference>